<dbReference type="RefSeq" id="WP_021688376.1">
    <property type="nucleotide sequence ID" value="NZ_BASZ01000001.1"/>
</dbReference>
<accession>U2ZQ24</accession>
<dbReference type="AlphaFoldDB" id="U2ZQ24"/>
<keyword evidence="3" id="KW-1185">Reference proteome</keyword>
<organism evidence="2 3">
    <name type="scientific">Caenibius tardaugens NBRC 16725</name>
    <dbReference type="NCBI Taxonomy" id="1219035"/>
    <lineage>
        <taxon>Bacteria</taxon>
        <taxon>Pseudomonadati</taxon>
        <taxon>Pseudomonadota</taxon>
        <taxon>Alphaproteobacteria</taxon>
        <taxon>Sphingomonadales</taxon>
        <taxon>Erythrobacteraceae</taxon>
        <taxon>Caenibius</taxon>
    </lineage>
</organism>
<dbReference type="EMBL" id="BASZ01000001">
    <property type="protein sequence ID" value="GAD47469.1"/>
    <property type="molecule type" value="Genomic_DNA"/>
</dbReference>
<evidence type="ECO:0000313" key="2">
    <source>
        <dbReference type="EMBL" id="GAD47469.1"/>
    </source>
</evidence>
<proteinExistence type="predicted"/>
<dbReference type="eggNOG" id="COG2885">
    <property type="taxonomic scope" value="Bacteria"/>
</dbReference>
<gene>
    <name evidence="2" type="ORF">NT2_01_02380</name>
</gene>
<protein>
    <recommendedName>
        <fullName evidence="4">DUF4352 domain-containing protein</fullName>
    </recommendedName>
</protein>
<comment type="caution">
    <text evidence="2">The sequence shown here is derived from an EMBL/GenBank/DDBJ whole genome shotgun (WGS) entry which is preliminary data.</text>
</comment>
<evidence type="ECO:0000256" key="1">
    <source>
        <dbReference type="SAM" id="MobiDB-lite"/>
    </source>
</evidence>
<sequence>MRVLKLATIVAPVALVLAGCNLKEEKDAGAAPEAATDGPGAAAATPATSSLWNDGNAKTLDIQVPHSNGTVLQLTSLKSQPTATVVGVRVMNGRDRDIELNRWNNRQGYILLDNGERLYMSPPASNPRLSIPAGQSFEGELVFLGRLPPVQSAMLVLNENADVDNQYTTTPGFRIDLPVTASSPAAPATPAPAAPAPAAAPGAAQ</sequence>
<dbReference type="OrthoDB" id="7564551at2"/>
<dbReference type="Proteomes" id="UP000016568">
    <property type="component" value="Unassembled WGS sequence"/>
</dbReference>
<name>U2ZQ24_9SPHN</name>
<reference evidence="2 3" key="1">
    <citation type="submission" date="2013-09" db="EMBL/GenBank/DDBJ databases">
        <title>Whole genome shotgun sequence of Novosphingobium tardaugens NBRC 16725.</title>
        <authorList>
            <person name="Isaki S."/>
            <person name="Hosoyama A."/>
            <person name="Tsuchikane K."/>
            <person name="Katsumata H."/>
            <person name="Ando Y."/>
            <person name="Yamazaki S."/>
            <person name="Fujita N."/>
        </authorList>
    </citation>
    <scope>NUCLEOTIDE SEQUENCE [LARGE SCALE GENOMIC DNA]</scope>
    <source>
        <strain evidence="2 3">NBRC 16725</strain>
    </source>
</reference>
<feature type="region of interest" description="Disordered" evidence="1">
    <location>
        <begin position="181"/>
        <end position="205"/>
    </location>
</feature>
<evidence type="ECO:0000313" key="3">
    <source>
        <dbReference type="Proteomes" id="UP000016568"/>
    </source>
</evidence>
<feature type="compositionally biased region" description="Low complexity" evidence="1">
    <location>
        <begin position="196"/>
        <end position="205"/>
    </location>
</feature>
<dbReference type="PROSITE" id="PS51257">
    <property type="entry name" value="PROKAR_LIPOPROTEIN"/>
    <property type="match status" value="1"/>
</dbReference>
<dbReference type="KEGG" id="ntd:EGO55_15960"/>
<evidence type="ECO:0008006" key="4">
    <source>
        <dbReference type="Google" id="ProtNLM"/>
    </source>
</evidence>